<dbReference type="EMBL" id="CM001889">
    <property type="protein sequence ID" value="EOY51410.1"/>
    <property type="molecule type" value="Genomic_DNA"/>
</dbReference>
<dbReference type="GeneID" id="91382733"/>
<dbReference type="AlphaFoldDB" id="A0A7U9DZS6"/>
<reference evidence="2" key="1">
    <citation type="journal article" date="2013" name="Genome Biol. Evol.">
        <title>The genome sequence of Streptomyces lividans 66 reveals a novel tRNA-dependent peptide biosynthetic system within a metal-related genomic island.</title>
        <authorList>
            <person name="Cruz-Morales P."/>
            <person name="Vijgenboom E."/>
            <person name="Iruegas-Bocardo F."/>
            <person name="Girard G."/>
            <person name="Yanez-Guerra L.A."/>
            <person name="Ramos-Aboites H.E."/>
            <person name="Pernodet J.L."/>
            <person name="Anne J."/>
            <person name="van Wezel G.P."/>
            <person name="Barona-Gomez F."/>
        </authorList>
    </citation>
    <scope>NUCLEOTIDE SEQUENCE [LARGE SCALE GENOMIC DNA]</scope>
    <source>
        <strain evidence="2">1326</strain>
    </source>
</reference>
<accession>A0A7U9DZS6</accession>
<evidence type="ECO:0000313" key="1">
    <source>
        <dbReference type="EMBL" id="EOY51410.1"/>
    </source>
</evidence>
<gene>
    <name evidence="1" type="ORF">SLI_6704</name>
</gene>
<dbReference type="Proteomes" id="UP000014062">
    <property type="component" value="Chromosome"/>
</dbReference>
<sequence length="101" mass="11113">MTLFNLENALALARRAVAAVPQSDPEYLHGLTALVGVPSVHRQRQFHPQHADIDEGRHRLLTASARRRGSRLSDLLGSLQRGLSDNRDDIALIAFRADPPG</sequence>
<name>A0A7U9DZS6_STRLI</name>
<evidence type="ECO:0000313" key="2">
    <source>
        <dbReference type="Proteomes" id="UP000014062"/>
    </source>
</evidence>
<proteinExistence type="predicted"/>
<dbReference type="RefSeq" id="WP_003972613.1">
    <property type="nucleotide sequence ID" value="NZ_CM001889.1"/>
</dbReference>
<protein>
    <submittedName>
        <fullName evidence="1">Uncharacterized protein</fullName>
    </submittedName>
</protein>
<organism evidence="1 2">
    <name type="scientific">Streptomyces lividans 1326</name>
    <dbReference type="NCBI Taxonomy" id="1200984"/>
    <lineage>
        <taxon>Bacteria</taxon>
        <taxon>Bacillati</taxon>
        <taxon>Actinomycetota</taxon>
        <taxon>Actinomycetes</taxon>
        <taxon>Kitasatosporales</taxon>
        <taxon>Streptomycetaceae</taxon>
        <taxon>Streptomyces</taxon>
    </lineage>
</organism>